<name>A0A5N5WZ29_9EURO</name>
<evidence type="ECO:0000313" key="5">
    <source>
        <dbReference type="Proteomes" id="UP000326565"/>
    </source>
</evidence>
<dbReference type="Gene3D" id="1.20.80.10">
    <property type="match status" value="1"/>
</dbReference>
<proteinExistence type="inferred from homology"/>
<organism evidence="4 5">
    <name type="scientific">Aspergillus leporis</name>
    <dbReference type="NCBI Taxonomy" id="41062"/>
    <lineage>
        <taxon>Eukaryota</taxon>
        <taxon>Fungi</taxon>
        <taxon>Dikarya</taxon>
        <taxon>Ascomycota</taxon>
        <taxon>Pezizomycotina</taxon>
        <taxon>Eurotiomycetes</taxon>
        <taxon>Eurotiomycetidae</taxon>
        <taxon>Eurotiales</taxon>
        <taxon>Aspergillaceae</taxon>
        <taxon>Aspergillus</taxon>
        <taxon>Aspergillus subgen. Circumdati</taxon>
    </lineage>
</organism>
<dbReference type="EMBL" id="ML732220">
    <property type="protein sequence ID" value="KAB8073803.1"/>
    <property type="molecule type" value="Genomic_DNA"/>
</dbReference>
<dbReference type="Pfam" id="PF00887">
    <property type="entry name" value="ACBP"/>
    <property type="match status" value="1"/>
</dbReference>
<dbReference type="PRINTS" id="PR00689">
    <property type="entry name" value="ACOABINDINGP"/>
</dbReference>
<dbReference type="SUPFAM" id="SSF47027">
    <property type="entry name" value="Acyl-CoA binding protein"/>
    <property type="match status" value="1"/>
</dbReference>
<feature type="domain" description="ACB" evidence="3">
    <location>
        <begin position="59"/>
        <end position="142"/>
    </location>
</feature>
<protein>
    <submittedName>
        <fullName evidence="4">Acyl-CoA binding protein</fullName>
    </submittedName>
</protein>
<dbReference type="Proteomes" id="UP000326565">
    <property type="component" value="Unassembled WGS sequence"/>
</dbReference>
<keyword evidence="2" id="KW-0446">Lipid-binding</keyword>
<gene>
    <name evidence="4" type="ORF">BDV29DRAFT_132565</name>
</gene>
<dbReference type="InterPro" id="IPR035984">
    <property type="entry name" value="Acyl-CoA-binding_sf"/>
</dbReference>
<evidence type="ECO:0000313" key="4">
    <source>
        <dbReference type="EMBL" id="KAB8073803.1"/>
    </source>
</evidence>
<dbReference type="InterPro" id="IPR014352">
    <property type="entry name" value="FERM/acyl-CoA-bd_prot_sf"/>
</dbReference>
<accession>A0A5N5WZ29</accession>
<evidence type="ECO:0000259" key="3">
    <source>
        <dbReference type="PROSITE" id="PS51228"/>
    </source>
</evidence>
<dbReference type="InterPro" id="IPR000582">
    <property type="entry name" value="Acyl-CoA-binding_protein"/>
</dbReference>
<dbReference type="AlphaFoldDB" id="A0A5N5WZ29"/>
<dbReference type="PANTHER" id="PTHR23310:SF62">
    <property type="entry name" value="ACYL-COA BINDING PROTEIN 1, ISOFORM A"/>
    <property type="match status" value="1"/>
</dbReference>
<reference evidence="4 5" key="1">
    <citation type="submission" date="2019-04" db="EMBL/GenBank/DDBJ databases">
        <title>Friends and foes A comparative genomics study of 23 Aspergillus species from section Flavi.</title>
        <authorList>
            <consortium name="DOE Joint Genome Institute"/>
            <person name="Kjaerbolling I."/>
            <person name="Vesth T."/>
            <person name="Frisvad J.C."/>
            <person name="Nybo J.L."/>
            <person name="Theobald S."/>
            <person name="Kildgaard S."/>
            <person name="Isbrandt T."/>
            <person name="Kuo A."/>
            <person name="Sato A."/>
            <person name="Lyhne E.K."/>
            <person name="Kogle M.E."/>
            <person name="Wiebenga A."/>
            <person name="Kun R.S."/>
            <person name="Lubbers R.J."/>
            <person name="Makela M.R."/>
            <person name="Barry K."/>
            <person name="Chovatia M."/>
            <person name="Clum A."/>
            <person name="Daum C."/>
            <person name="Haridas S."/>
            <person name="He G."/>
            <person name="LaButti K."/>
            <person name="Lipzen A."/>
            <person name="Mondo S."/>
            <person name="Riley R."/>
            <person name="Salamov A."/>
            <person name="Simmons B.A."/>
            <person name="Magnuson J.K."/>
            <person name="Henrissat B."/>
            <person name="Mortensen U.H."/>
            <person name="Larsen T.O."/>
            <person name="Devries R.P."/>
            <person name="Grigoriev I.V."/>
            <person name="Machida M."/>
            <person name="Baker S.E."/>
            <person name="Andersen M.R."/>
        </authorList>
    </citation>
    <scope>NUCLEOTIDE SEQUENCE [LARGE SCALE GENOMIC DNA]</scope>
    <source>
        <strain evidence="4 5">CBS 151.66</strain>
    </source>
</reference>
<evidence type="ECO:0000256" key="1">
    <source>
        <dbReference type="ARBA" id="ARBA00005567"/>
    </source>
</evidence>
<dbReference type="OrthoDB" id="346910at2759"/>
<comment type="similarity">
    <text evidence="1">Belongs to the ACBP family.</text>
</comment>
<dbReference type="GO" id="GO:0006631">
    <property type="term" value="P:fatty acid metabolic process"/>
    <property type="evidence" value="ECO:0007669"/>
    <property type="project" value="TreeGrafter"/>
</dbReference>
<keyword evidence="5" id="KW-1185">Reference proteome</keyword>
<sequence>MSLDAFYTSLSVAQSGAKFTSDVQSAASKVNADLLKVAVQTVLAGGDDAKVEGDQAAALKAGFEFATKVVKMLESEPGQTEMLTLYKYFKRANNEEPAQPSFYQIESKYKYNAWKEISHISDQKAQALYIKEVNALIEKIGTRD</sequence>
<dbReference type="GO" id="GO:0000062">
    <property type="term" value="F:fatty-acyl-CoA binding"/>
    <property type="evidence" value="ECO:0007669"/>
    <property type="project" value="InterPro"/>
</dbReference>
<evidence type="ECO:0000256" key="2">
    <source>
        <dbReference type="ARBA" id="ARBA00023121"/>
    </source>
</evidence>
<dbReference type="PANTHER" id="PTHR23310">
    <property type="entry name" value="ACYL-COA-BINDING PROTEIN, ACBP"/>
    <property type="match status" value="1"/>
</dbReference>
<dbReference type="PROSITE" id="PS51228">
    <property type="entry name" value="ACB_2"/>
    <property type="match status" value="1"/>
</dbReference>